<keyword evidence="3" id="KW-1185">Reference proteome</keyword>
<accession>A0A841KF38</accession>
<dbReference type="InterPro" id="IPR030395">
    <property type="entry name" value="GP_PDE_dom"/>
</dbReference>
<evidence type="ECO:0000313" key="2">
    <source>
        <dbReference type="EMBL" id="MBB6167879.1"/>
    </source>
</evidence>
<dbReference type="InterPro" id="IPR017946">
    <property type="entry name" value="PLC-like_Pdiesterase_TIM-brl"/>
</dbReference>
<dbReference type="Gene3D" id="3.20.20.190">
    <property type="entry name" value="Phosphatidylinositol (PI) phosphodiesterase"/>
    <property type="match status" value="1"/>
</dbReference>
<dbReference type="PANTHER" id="PTHR46211:SF14">
    <property type="entry name" value="GLYCEROPHOSPHODIESTER PHOSPHODIESTERASE"/>
    <property type="match status" value="1"/>
</dbReference>
<dbReference type="GO" id="GO:0006629">
    <property type="term" value="P:lipid metabolic process"/>
    <property type="evidence" value="ECO:0007669"/>
    <property type="project" value="InterPro"/>
</dbReference>
<keyword evidence="2" id="KW-0378">Hydrolase</keyword>
<dbReference type="AlphaFoldDB" id="A0A841KF38"/>
<dbReference type="SUPFAM" id="SSF51695">
    <property type="entry name" value="PLC-like phosphodiesterases"/>
    <property type="match status" value="1"/>
</dbReference>
<evidence type="ECO:0000259" key="1">
    <source>
        <dbReference type="PROSITE" id="PS51704"/>
    </source>
</evidence>
<evidence type="ECO:0000313" key="3">
    <source>
        <dbReference type="Proteomes" id="UP000588017"/>
    </source>
</evidence>
<feature type="domain" description="GP-PDE" evidence="1">
    <location>
        <begin position="29"/>
        <end position="318"/>
    </location>
</feature>
<gene>
    <name evidence="2" type="ORF">HNQ73_001502</name>
</gene>
<dbReference type="CDD" id="cd08567">
    <property type="entry name" value="GDPD_SpGDE_like"/>
    <property type="match status" value="1"/>
</dbReference>
<dbReference type="RefSeq" id="WP_183333806.1">
    <property type="nucleotide sequence ID" value="NZ_BMHX01000003.1"/>
</dbReference>
<name>A0A841KF38_9HYPH</name>
<protein>
    <submittedName>
        <fullName evidence="2">Glycerophosphoryl diester phosphodiesterase</fullName>
        <ecNumber evidence="2">3.1.4.46</ecNumber>
    </submittedName>
</protein>
<proteinExistence type="predicted"/>
<dbReference type="Proteomes" id="UP000588017">
    <property type="component" value="Unassembled WGS sequence"/>
</dbReference>
<organism evidence="2 3">
    <name type="scientific">Chelatococcus composti</name>
    <dbReference type="NCBI Taxonomy" id="1743235"/>
    <lineage>
        <taxon>Bacteria</taxon>
        <taxon>Pseudomonadati</taxon>
        <taxon>Pseudomonadota</taxon>
        <taxon>Alphaproteobacteria</taxon>
        <taxon>Hyphomicrobiales</taxon>
        <taxon>Chelatococcaceae</taxon>
        <taxon>Chelatococcus</taxon>
    </lineage>
</organism>
<dbReference type="EC" id="3.1.4.46" evidence="2"/>
<dbReference type="PROSITE" id="PS51704">
    <property type="entry name" value="GP_PDE"/>
    <property type="match status" value="1"/>
</dbReference>
<dbReference type="PANTHER" id="PTHR46211">
    <property type="entry name" value="GLYCEROPHOSPHORYL DIESTER PHOSPHODIESTERASE"/>
    <property type="match status" value="1"/>
</dbReference>
<dbReference type="Pfam" id="PF03009">
    <property type="entry name" value="GDPD"/>
    <property type="match status" value="1"/>
</dbReference>
<comment type="caution">
    <text evidence="2">The sequence shown here is derived from an EMBL/GenBank/DDBJ whole genome shotgun (WGS) entry which is preliminary data.</text>
</comment>
<dbReference type="EMBL" id="JACHEH010000003">
    <property type="protein sequence ID" value="MBB6167879.1"/>
    <property type="molecule type" value="Genomic_DNA"/>
</dbReference>
<reference evidence="2 3" key="1">
    <citation type="submission" date="2020-08" db="EMBL/GenBank/DDBJ databases">
        <title>Genomic Encyclopedia of Type Strains, Phase IV (KMG-IV): sequencing the most valuable type-strain genomes for metagenomic binning, comparative biology and taxonomic classification.</title>
        <authorList>
            <person name="Goeker M."/>
        </authorList>
    </citation>
    <scope>NUCLEOTIDE SEQUENCE [LARGE SCALE GENOMIC DNA]</scope>
    <source>
        <strain evidence="2 3">DSM 101465</strain>
    </source>
</reference>
<dbReference type="GO" id="GO:0008889">
    <property type="term" value="F:glycerophosphodiester phosphodiesterase activity"/>
    <property type="evidence" value="ECO:0007669"/>
    <property type="project" value="UniProtKB-EC"/>
</dbReference>
<sequence length="331" mass="35466">MAPFANLALLRTGMACLALLLGGAGALAFDLQGHRGARGLAPENTLPAFEKALRIGVTTLELDVGMTRDGVIVVAHDPRLNPDITRSPDGAFLTGPGKALTEMTLEELRGYDVGRARPGSRTARAFPDQTPADGARIPTLEEVFALAERLGARDVRFNIETKSSPLPDAATPEPRAFAAALAKAIDKAGLRERATIQSFDWRTLMALREIAPDIPRVCLTSEGSFDTLQRGKEEGSPWLGGLDVDDFESVPALVAEAGCTTWSPNFRNLTEALVDDAQDMELSVVPWTVNETEDMARLIDWGVDGLITDFPDKARTVMATKGLPLPAPVAP</sequence>